<dbReference type="EMBL" id="ALNK01000015">
    <property type="protein sequence ID" value="EJU23552.1"/>
    <property type="molecule type" value="Genomic_DNA"/>
</dbReference>
<comment type="subunit">
    <text evidence="2">Interacts with ribosomal protein uL14 (rplN).</text>
</comment>
<dbReference type="Gene3D" id="3.30.460.10">
    <property type="entry name" value="Beta Polymerase, domain 2"/>
    <property type="match status" value="1"/>
</dbReference>
<name>J5WPZ9_9FIRM</name>
<reference evidence="3 4" key="1">
    <citation type="submission" date="2012-07" db="EMBL/GenBank/DDBJ databases">
        <authorList>
            <person name="Durkin A.S."/>
            <person name="McCorrison J."/>
            <person name="Torralba M."/>
            <person name="Gillis M."/>
            <person name="Methe B."/>
            <person name="Sutton G."/>
            <person name="Nelson K.E."/>
        </authorList>
    </citation>
    <scope>NUCLEOTIDE SEQUENCE [LARGE SCALE GENOMIC DNA]</scope>
    <source>
        <strain evidence="3 4">OBRC8</strain>
    </source>
</reference>
<dbReference type="RefSeq" id="WP_009530715.1">
    <property type="nucleotide sequence ID" value="NZ_ALNK01000015.1"/>
</dbReference>
<keyword evidence="4" id="KW-1185">Reference proteome</keyword>
<sequence>MTTNEKIKKIYEILDKKLGEDIVVLNVNGISSITDYFVIVSAPSERQVKALEDALDYEMSKLGVEARAVEGKSSAKWILIDYNDIVVHIFKTEDREFYNLERLWKDAVFVDIEEI</sequence>
<protein>
    <recommendedName>
        <fullName evidence="2">Ribosomal silencing factor RsfS</fullName>
    </recommendedName>
</protein>
<comment type="function">
    <text evidence="2">Functions as a ribosomal silencing factor. Interacts with ribosomal protein uL14 (rplN), blocking formation of intersubunit bridge B8. Prevents association of the 30S and 50S ribosomal subunits and the formation of functional ribosomes, thus repressing translation.</text>
</comment>
<dbReference type="PATRIC" id="fig|796941.3.peg.655"/>
<proteinExistence type="inferred from homology"/>
<gene>
    <name evidence="2" type="primary">rsfS</name>
    <name evidence="3" type="ORF">HMPREF1143_2013</name>
</gene>
<evidence type="ECO:0000313" key="3">
    <source>
        <dbReference type="EMBL" id="EJU23552.1"/>
    </source>
</evidence>
<dbReference type="GO" id="GO:0090071">
    <property type="term" value="P:negative regulation of ribosome biogenesis"/>
    <property type="evidence" value="ECO:0007669"/>
    <property type="project" value="UniProtKB-UniRule"/>
</dbReference>
<dbReference type="GO" id="GO:0042256">
    <property type="term" value="P:cytosolic ribosome assembly"/>
    <property type="evidence" value="ECO:0007669"/>
    <property type="project" value="UniProtKB-UniRule"/>
</dbReference>
<accession>J5WPZ9</accession>
<keyword evidence="2" id="KW-0963">Cytoplasm</keyword>
<dbReference type="AlphaFoldDB" id="J5WPZ9"/>
<dbReference type="Pfam" id="PF02410">
    <property type="entry name" value="RsfS"/>
    <property type="match status" value="1"/>
</dbReference>
<dbReference type="PANTHER" id="PTHR21043">
    <property type="entry name" value="IOJAP SUPERFAMILY ORTHOLOG"/>
    <property type="match status" value="1"/>
</dbReference>
<keyword evidence="2" id="KW-0678">Repressor</keyword>
<evidence type="ECO:0000256" key="1">
    <source>
        <dbReference type="ARBA" id="ARBA00010574"/>
    </source>
</evidence>
<dbReference type="PANTHER" id="PTHR21043:SF0">
    <property type="entry name" value="MITOCHONDRIAL ASSEMBLY OF RIBOSOMAL LARGE SUBUNIT PROTEIN 1"/>
    <property type="match status" value="1"/>
</dbReference>
<dbReference type="HAMAP" id="MF_01477">
    <property type="entry name" value="Iojap_RsfS"/>
    <property type="match status" value="1"/>
</dbReference>
<comment type="similarity">
    <text evidence="1 2">Belongs to the Iojap/RsfS family.</text>
</comment>
<comment type="subcellular location">
    <subcellularLocation>
        <location evidence="2">Cytoplasm</location>
    </subcellularLocation>
</comment>
<comment type="caution">
    <text evidence="3">The sequence shown here is derived from an EMBL/GenBank/DDBJ whole genome shotgun (WGS) entry which is preliminary data.</text>
</comment>
<dbReference type="NCBIfam" id="TIGR00090">
    <property type="entry name" value="rsfS_iojap_ybeB"/>
    <property type="match status" value="1"/>
</dbReference>
<dbReference type="GO" id="GO:0005737">
    <property type="term" value="C:cytoplasm"/>
    <property type="evidence" value="ECO:0007669"/>
    <property type="project" value="UniProtKB-SubCell"/>
</dbReference>
<dbReference type="SUPFAM" id="SSF81301">
    <property type="entry name" value="Nucleotidyltransferase"/>
    <property type="match status" value="1"/>
</dbReference>
<dbReference type="Proteomes" id="UP000005244">
    <property type="component" value="Unassembled WGS sequence"/>
</dbReference>
<evidence type="ECO:0000313" key="4">
    <source>
        <dbReference type="Proteomes" id="UP000005244"/>
    </source>
</evidence>
<evidence type="ECO:0000256" key="2">
    <source>
        <dbReference type="HAMAP-Rule" id="MF_01477"/>
    </source>
</evidence>
<organism evidence="3 4">
    <name type="scientific">Peptoanaerobacter stomatis</name>
    <dbReference type="NCBI Taxonomy" id="796937"/>
    <lineage>
        <taxon>Bacteria</taxon>
        <taxon>Bacillati</taxon>
        <taxon>Bacillota</taxon>
        <taxon>Clostridia</taxon>
        <taxon>Peptostreptococcales</taxon>
        <taxon>Filifactoraceae</taxon>
        <taxon>Peptoanaerobacter</taxon>
    </lineage>
</organism>
<dbReference type="GO" id="GO:0043023">
    <property type="term" value="F:ribosomal large subunit binding"/>
    <property type="evidence" value="ECO:0007669"/>
    <property type="project" value="TreeGrafter"/>
</dbReference>
<dbReference type="InterPro" id="IPR043519">
    <property type="entry name" value="NT_sf"/>
</dbReference>
<keyword evidence="2" id="KW-0810">Translation regulation</keyword>
<dbReference type="InterPro" id="IPR004394">
    <property type="entry name" value="Iojap/RsfS/C7orf30"/>
</dbReference>
<dbReference type="GO" id="GO:0017148">
    <property type="term" value="P:negative regulation of translation"/>
    <property type="evidence" value="ECO:0007669"/>
    <property type="project" value="UniProtKB-UniRule"/>
</dbReference>